<keyword evidence="3" id="KW-0732">Signal</keyword>
<dbReference type="FunFam" id="2.60.40.10:FF:000425">
    <property type="entry name" value="Myosin light chain kinase"/>
    <property type="match status" value="1"/>
</dbReference>
<reference evidence="7" key="1">
    <citation type="journal article" date="2012" name="Nature">
        <title>The oyster genome reveals stress adaptation and complexity of shell formation.</title>
        <authorList>
            <person name="Zhang G."/>
            <person name="Fang X."/>
            <person name="Guo X."/>
            <person name="Li L."/>
            <person name="Luo R."/>
            <person name="Xu F."/>
            <person name="Yang P."/>
            <person name="Zhang L."/>
            <person name="Wang X."/>
            <person name="Qi H."/>
            <person name="Xiong Z."/>
            <person name="Que H."/>
            <person name="Xie Y."/>
            <person name="Holland P.W."/>
            <person name="Paps J."/>
            <person name="Zhu Y."/>
            <person name="Wu F."/>
            <person name="Chen Y."/>
            <person name="Wang J."/>
            <person name="Peng C."/>
            <person name="Meng J."/>
            <person name="Yang L."/>
            <person name="Liu J."/>
            <person name="Wen B."/>
            <person name="Zhang N."/>
            <person name="Huang Z."/>
            <person name="Zhu Q."/>
            <person name="Feng Y."/>
            <person name="Mount A."/>
            <person name="Hedgecock D."/>
            <person name="Xu Z."/>
            <person name="Liu Y."/>
            <person name="Domazet-Loso T."/>
            <person name="Du Y."/>
            <person name="Sun X."/>
            <person name="Zhang S."/>
            <person name="Liu B."/>
            <person name="Cheng P."/>
            <person name="Jiang X."/>
            <person name="Li J."/>
            <person name="Fan D."/>
            <person name="Wang W."/>
            <person name="Fu W."/>
            <person name="Wang T."/>
            <person name="Wang B."/>
            <person name="Zhang J."/>
            <person name="Peng Z."/>
            <person name="Li Y."/>
            <person name="Li N."/>
            <person name="Wang J."/>
            <person name="Chen M."/>
            <person name="He Y."/>
            <person name="Tan F."/>
            <person name="Song X."/>
            <person name="Zheng Q."/>
            <person name="Huang R."/>
            <person name="Yang H."/>
            <person name="Du X."/>
            <person name="Chen L."/>
            <person name="Yang M."/>
            <person name="Gaffney P.M."/>
            <person name="Wang S."/>
            <person name="Luo L."/>
            <person name="She Z."/>
            <person name="Ming Y."/>
            <person name="Huang W."/>
            <person name="Zhang S."/>
            <person name="Huang B."/>
            <person name="Zhang Y."/>
            <person name="Qu T."/>
            <person name="Ni P."/>
            <person name="Miao G."/>
            <person name="Wang J."/>
            <person name="Wang Q."/>
            <person name="Steinberg C.E."/>
            <person name="Wang H."/>
            <person name="Li N."/>
            <person name="Qian L."/>
            <person name="Zhang G."/>
            <person name="Li Y."/>
            <person name="Yang H."/>
            <person name="Liu X."/>
            <person name="Wang J."/>
            <person name="Yin Y."/>
            <person name="Wang J."/>
        </authorList>
    </citation>
    <scope>NUCLEOTIDE SEQUENCE [LARGE SCALE GENOMIC DNA]</scope>
    <source>
        <strain evidence="7">05x7-T-G4-1.051#20</strain>
    </source>
</reference>
<dbReference type="PANTHER" id="PTHR45080:SF8">
    <property type="entry name" value="IG-LIKE DOMAIN-CONTAINING PROTEIN"/>
    <property type="match status" value="1"/>
</dbReference>
<dbReference type="Gene3D" id="2.60.40.10">
    <property type="entry name" value="Immunoglobulins"/>
    <property type="match status" value="3"/>
</dbReference>
<dbReference type="InterPro" id="IPR003599">
    <property type="entry name" value="Ig_sub"/>
</dbReference>
<dbReference type="GO" id="GO:0005737">
    <property type="term" value="C:cytoplasm"/>
    <property type="evidence" value="ECO:0007669"/>
    <property type="project" value="UniProtKB-SubCell"/>
</dbReference>
<keyword evidence="5" id="KW-0393">Immunoglobulin domain</keyword>
<dbReference type="SUPFAM" id="SSF48726">
    <property type="entry name" value="Immunoglobulin"/>
    <property type="match status" value="3"/>
</dbReference>
<dbReference type="InterPro" id="IPR013098">
    <property type="entry name" value="Ig_I-set"/>
</dbReference>
<dbReference type="PANTHER" id="PTHR45080">
    <property type="entry name" value="CONTACTIN 5"/>
    <property type="match status" value="1"/>
</dbReference>
<dbReference type="SMART" id="SM00409">
    <property type="entry name" value="IG"/>
    <property type="match status" value="3"/>
</dbReference>
<dbReference type="SMART" id="SM00408">
    <property type="entry name" value="IGc2"/>
    <property type="match status" value="3"/>
</dbReference>
<name>K1PXS1_MAGGI</name>
<evidence type="ECO:0000256" key="3">
    <source>
        <dbReference type="ARBA" id="ARBA00022729"/>
    </source>
</evidence>
<dbReference type="InterPro" id="IPR003598">
    <property type="entry name" value="Ig_sub2"/>
</dbReference>
<accession>K1PXS1</accession>
<sequence length="315" mass="35869">MKKERQFLCFLVVMYPLKISCLLYALLTDYWVETDDFHFGLYKYCVDNTSTCLDVTIQLQTIEAELTLKNARLEDNGEYTCVAEKYGKNRKEIRESFFIYVHRVKPVFYTKPKDLTVHVGETLNLEAIVKNAEAISWFHEDQILSNSKNKVTLKFVNEKASLKIDCVTKNDEGDYTCLAKSGIDPIKAKEESVYCHVRVIDAELPSFNNVPNSLNVKSGSTLEIAINVCGYPKPKNVCWFKDGKVIERSRSVIIQYMEGVSRLLIHDTVQADSGMYECYAENAHGNNRCKIPVKVTKDDQEPISCTQVLIGVIEG</sequence>
<dbReference type="InParanoid" id="K1PXS1"/>
<keyword evidence="4" id="KW-1015">Disulfide bond</keyword>
<dbReference type="CDD" id="cd00096">
    <property type="entry name" value="Ig"/>
    <property type="match status" value="1"/>
</dbReference>
<dbReference type="InterPro" id="IPR036179">
    <property type="entry name" value="Ig-like_dom_sf"/>
</dbReference>
<dbReference type="EMBL" id="JH816492">
    <property type="protein sequence ID" value="EKC23894.1"/>
    <property type="molecule type" value="Genomic_DNA"/>
</dbReference>
<dbReference type="GO" id="GO:0007156">
    <property type="term" value="P:homophilic cell adhesion via plasma membrane adhesion molecules"/>
    <property type="evidence" value="ECO:0007669"/>
    <property type="project" value="TreeGrafter"/>
</dbReference>
<dbReference type="InterPro" id="IPR013783">
    <property type="entry name" value="Ig-like_fold"/>
</dbReference>
<dbReference type="AlphaFoldDB" id="K1PXS1"/>
<dbReference type="InterPro" id="IPR007110">
    <property type="entry name" value="Ig-like_dom"/>
</dbReference>
<evidence type="ECO:0000259" key="6">
    <source>
        <dbReference type="PROSITE" id="PS50835"/>
    </source>
</evidence>
<dbReference type="GO" id="GO:0005886">
    <property type="term" value="C:plasma membrane"/>
    <property type="evidence" value="ECO:0007669"/>
    <property type="project" value="TreeGrafter"/>
</dbReference>
<proteinExistence type="predicted"/>
<dbReference type="Pfam" id="PF07679">
    <property type="entry name" value="I-set"/>
    <property type="match status" value="2"/>
</dbReference>
<gene>
    <name evidence="7" type="ORF">CGI_10009889</name>
</gene>
<evidence type="ECO:0000256" key="1">
    <source>
        <dbReference type="ARBA" id="ARBA00004496"/>
    </source>
</evidence>
<evidence type="ECO:0000256" key="4">
    <source>
        <dbReference type="ARBA" id="ARBA00023157"/>
    </source>
</evidence>
<evidence type="ECO:0000256" key="2">
    <source>
        <dbReference type="ARBA" id="ARBA00022490"/>
    </source>
</evidence>
<dbReference type="PROSITE" id="PS50835">
    <property type="entry name" value="IG_LIKE"/>
    <property type="match status" value="2"/>
</dbReference>
<organism evidence="7">
    <name type="scientific">Magallana gigas</name>
    <name type="common">Pacific oyster</name>
    <name type="synonym">Crassostrea gigas</name>
    <dbReference type="NCBI Taxonomy" id="29159"/>
    <lineage>
        <taxon>Eukaryota</taxon>
        <taxon>Metazoa</taxon>
        <taxon>Spiralia</taxon>
        <taxon>Lophotrochozoa</taxon>
        <taxon>Mollusca</taxon>
        <taxon>Bivalvia</taxon>
        <taxon>Autobranchia</taxon>
        <taxon>Pteriomorphia</taxon>
        <taxon>Ostreida</taxon>
        <taxon>Ostreoidea</taxon>
        <taxon>Ostreidae</taxon>
        <taxon>Magallana</taxon>
    </lineage>
</organism>
<dbReference type="InterPro" id="IPR050958">
    <property type="entry name" value="Cell_Adh-Cytoskel_Orgn"/>
</dbReference>
<keyword evidence="2" id="KW-0963">Cytoplasm</keyword>
<feature type="domain" description="Ig-like" evidence="6">
    <location>
        <begin position="106"/>
        <end position="194"/>
    </location>
</feature>
<evidence type="ECO:0000256" key="5">
    <source>
        <dbReference type="ARBA" id="ARBA00023319"/>
    </source>
</evidence>
<protein>
    <submittedName>
        <fullName evidence="7">Titin</fullName>
    </submittedName>
</protein>
<feature type="domain" description="Ig-like" evidence="6">
    <location>
        <begin position="205"/>
        <end position="296"/>
    </location>
</feature>
<comment type="subcellular location">
    <subcellularLocation>
        <location evidence="1">Cytoplasm</location>
    </subcellularLocation>
</comment>
<evidence type="ECO:0000313" key="7">
    <source>
        <dbReference type="EMBL" id="EKC23894.1"/>
    </source>
</evidence>
<dbReference type="HOGENOM" id="CLU_883519_0_0_1"/>